<sequence>MLVRILKSEVAKVWSIIGAMIEISVPKWTGAKVTSRNMVNILEAMMSGDLTGWFIHEDKE</sequence>
<proteinExistence type="predicted"/>
<reference evidence="1" key="1">
    <citation type="journal article" date="2015" name="Nature">
        <title>Complex archaea that bridge the gap between prokaryotes and eukaryotes.</title>
        <authorList>
            <person name="Spang A."/>
            <person name="Saw J.H."/>
            <person name="Jorgensen S.L."/>
            <person name="Zaremba-Niedzwiedzka K."/>
            <person name="Martijn J."/>
            <person name="Lind A.E."/>
            <person name="van Eijk R."/>
            <person name="Schleper C."/>
            <person name="Guy L."/>
            <person name="Ettema T.J."/>
        </authorList>
    </citation>
    <scope>NUCLEOTIDE SEQUENCE</scope>
</reference>
<evidence type="ECO:0000313" key="1">
    <source>
        <dbReference type="EMBL" id="KKK71336.1"/>
    </source>
</evidence>
<feature type="non-terminal residue" evidence="1">
    <location>
        <position position="60"/>
    </location>
</feature>
<accession>A0A0F9AGN1</accession>
<protein>
    <submittedName>
        <fullName evidence="1">Uncharacterized protein</fullName>
    </submittedName>
</protein>
<gene>
    <name evidence="1" type="ORF">LCGC14_2914940</name>
</gene>
<dbReference type="AlphaFoldDB" id="A0A0F9AGN1"/>
<name>A0A0F9AGN1_9ZZZZ</name>
<comment type="caution">
    <text evidence="1">The sequence shown here is derived from an EMBL/GenBank/DDBJ whole genome shotgun (WGS) entry which is preliminary data.</text>
</comment>
<dbReference type="EMBL" id="LAZR01057786">
    <property type="protein sequence ID" value="KKK71336.1"/>
    <property type="molecule type" value="Genomic_DNA"/>
</dbReference>
<organism evidence="1">
    <name type="scientific">marine sediment metagenome</name>
    <dbReference type="NCBI Taxonomy" id="412755"/>
    <lineage>
        <taxon>unclassified sequences</taxon>
        <taxon>metagenomes</taxon>
        <taxon>ecological metagenomes</taxon>
    </lineage>
</organism>